<dbReference type="AlphaFoldDB" id="A0A9Q4DQP5"/>
<protein>
    <submittedName>
        <fullName evidence="2">SMI1/KNR4 family protein</fullName>
    </submittedName>
</protein>
<accession>A0A9Q4DQP5</accession>
<dbReference type="EMBL" id="JALANJ010000007">
    <property type="protein sequence ID" value="MCY8120147.1"/>
    <property type="molecule type" value="Genomic_DNA"/>
</dbReference>
<sequence>MNQKLEIQLKRISKNKNFRLNKGASTTVINHFEKKCKEIIPEEYKIFFSYINGGDMDGIEIACIHDPTESYQKETLYLEPLERSDFLAITDKRGLFIFGVETYGDLYVLEMKTGVIFWWDHEEDCLRKKWKSLNDFLKEKLDEIEEDTVELFF</sequence>
<proteinExistence type="predicted"/>
<reference evidence="2" key="1">
    <citation type="submission" date="2022-02" db="EMBL/GenBank/DDBJ databases">
        <title>Crop Bioprotection Bacillus Genome Sequencing.</title>
        <authorList>
            <person name="Dunlap C."/>
        </authorList>
    </citation>
    <scope>NUCLEOTIDE SEQUENCE</scope>
    <source>
        <strain evidence="2">M18B4</strain>
    </source>
</reference>
<dbReference type="Pfam" id="PF09346">
    <property type="entry name" value="SMI1_KNR4"/>
    <property type="match status" value="1"/>
</dbReference>
<gene>
    <name evidence="2" type="ORF">MOC45_05930</name>
</gene>
<evidence type="ECO:0000259" key="1">
    <source>
        <dbReference type="Pfam" id="PF09346"/>
    </source>
</evidence>
<evidence type="ECO:0000313" key="2">
    <source>
        <dbReference type="EMBL" id="MCY8120147.1"/>
    </source>
</evidence>
<evidence type="ECO:0000313" key="3">
    <source>
        <dbReference type="Proteomes" id="UP001070352"/>
    </source>
</evidence>
<dbReference type="RefSeq" id="WP_041906190.1">
    <property type="nucleotide sequence ID" value="NZ_JARSKG010000004.1"/>
</dbReference>
<dbReference type="Proteomes" id="UP001070352">
    <property type="component" value="Unassembled WGS sequence"/>
</dbReference>
<comment type="caution">
    <text evidence="2">The sequence shown here is derived from an EMBL/GenBank/DDBJ whole genome shotgun (WGS) entry which is preliminary data.</text>
</comment>
<dbReference type="InterPro" id="IPR018958">
    <property type="entry name" value="Knr4/Smi1-like_dom"/>
</dbReference>
<name>A0A9Q4DQP5_BACSC</name>
<feature type="domain" description="Knr4/Smi1-like" evidence="1">
    <location>
        <begin position="23"/>
        <end position="138"/>
    </location>
</feature>
<organism evidence="2 3">
    <name type="scientific">Bacillus spizizenii</name>
    <name type="common">Bacillus subtilis subsp. spizizenii</name>
    <dbReference type="NCBI Taxonomy" id="96241"/>
    <lineage>
        <taxon>Bacteria</taxon>
        <taxon>Bacillati</taxon>
        <taxon>Bacillota</taxon>
        <taxon>Bacilli</taxon>
        <taxon>Bacillales</taxon>
        <taxon>Bacillaceae</taxon>
        <taxon>Bacillus</taxon>
    </lineage>
</organism>
<dbReference type="InterPro" id="IPR037883">
    <property type="entry name" value="Knr4/Smi1-like_sf"/>
</dbReference>
<dbReference type="Gene3D" id="3.40.1580.10">
    <property type="entry name" value="SMI1/KNR4-like"/>
    <property type="match status" value="1"/>
</dbReference>
<dbReference type="SUPFAM" id="SSF160631">
    <property type="entry name" value="SMI1/KNR4-like"/>
    <property type="match status" value="1"/>
</dbReference>